<proteinExistence type="predicted"/>
<evidence type="ECO:0000313" key="1">
    <source>
        <dbReference type="EMBL" id="MDG4945067.1"/>
    </source>
</evidence>
<gene>
    <name evidence="1" type="ORF">NMK71_01450</name>
</gene>
<dbReference type="Proteomes" id="UP001152599">
    <property type="component" value="Unassembled WGS sequence"/>
</dbReference>
<dbReference type="EMBL" id="JANCMU010000001">
    <property type="protein sequence ID" value="MDG4945067.1"/>
    <property type="molecule type" value="Genomic_DNA"/>
</dbReference>
<protein>
    <submittedName>
        <fullName evidence="1">Uncharacterized protein</fullName>
    </submittedName>
</protein>
<comment type="caution">
    <text evidence="1">The sequence shown here is derived from an EMBL/GenBank/DDBJ whole genome shotgun (WGS) entry which is preliminary data.</text>
</comment>
<name>A0A9X4MWZ1_9FLAO</name>
<accession>A0A9X4MWZ1</accession>
<keyword evidence="2" id="KW-1185">Reference proteome</keyword>
<reference evidence="1" key="1">
    <citation type="submission" date="2022-07" db="EMBL/GenBank/DDBJ databases">
        <title>Description and genome-wide analysis of Profundicola chukchiensis gen. nov., sp. nov., marine bacteria isolated from bottom sediments of the Chukchi Sea.</title>
        <authorList>
            <person name="Romanenko L."/>
            <person name="Otstavnykh N."/>
            <person name="Kurilenko V."/>
            <person name="Eremeev V."/>
            <person name="Velansky P."/>
            <person name="Mikhailov V."/>
            <person name="Isaeva M."/>
        </authorList>
    </citation>
    <scope>NUCLEOTIDE SEQUENCE</scope>
    <source>
        <strain evidence="1">KMM 9713</strain>
    </source>
</reference>
<evidence type="ECO:0000313" key="2">
    <source>
        <dbReference type="Proteomes" id="UP001152599"/>
    </source>
</evidence>
<organism evidence="1 2">
    <name type="scientific">Profundicola chukchiensis</name>
    <dbReference type="NCBI Taxonomy" id="2961959"/>
    <lineage>
        <taxon>Bacteria</taxon>
        <taxon>Pseudomonadati</taxon>
        <taxon>Bacteroidota</taxon>
        <taxon>Flavobacteriia</taxon>
        <taxon>Flavobacteriales</taxon>
        <taxon>Weeksellaceae</taxon>
        <taxon>Profundicola</taxon>
    </lineage>
</organism>
<sequence length="180" mass="21338">MMIQVFLRENKMLFLCIFFLFLNCSEKKGVNWEKEPNRHKCIEIVNEKLDSIIFSATEKLNKGIINYNDTLYWKPKTLSVYIMQDPSEKDIIKVELLSILPRYKLIEDTNITKVNDFYISLYIFDLFEQKSDMFFKRNLNVLCINPPKEVINLKTDIPILHECFEFDNNGKFLGVCDSVK</sequence>
<dbReference type="AlphaFoldDB" id="A0A9X4MWZ1"/>